<evidence type="ECO:0000313" key="2">
    <source>
        <dbReference type="EMBL" id="KAK9764645.1"/>
    </source>
</evidence>
<protein>
    <recommendedName>
        <fullName evidence="4">Transferase</fullName>
    </recommendedName>
</protein>
<keyword evidence="3" id="KW-1185">Reference proteome</keyword>
<dbReference type="PANTHER" id="PTHR31642">
    <property type="entry name" value="TRICHOTHECENE 3-O-ACETYLTRANSFERASE"/>
    <property type="match status" value="1"/>
</dbReference>
<name>A0ABR2WT08_9FUNG</name>
<dbReference type="Gene3D" id="3.30.559.10">
    <property type="entry name" value="Chloramphenicol acetyltransferase-like domain"/>
    <property type="match status" value="2"/>
</dbReference>
<evidence type="ECO:0008006" key="4">
    <source>
        <dbReference type="Google" id="ProtNLM"/>
    </source>
</evidence>
<dbReference type="PANTHER" id="PTHR31642:SF310">
    <property type="entry name" value="FATTY ALCOHOL:CAFFEOYL-COA ACYLTRANSFERASE"/>
    <property type="match status" value="1"/>
</dbReference>
<dbReference type="Proteomes" id="UP001479436">
    <property type="component" value="Unassembled WGS sequence"/>
</dbReference>
<gene>
    <name evidence="2" type="ORF">K7432_007687</name>
</gene>
<dbReference type="InterPro" id="IPR023213">
    <property type="entry name" value="CAT-like_dom_sf"/>
</dbReference>
<reference evidence="2 3" key="1">
    <citation type="submission" date="2023-04" db="EMBL/GenBank/DDBJ databases">
        <title>Genome of Basidiobolus ranarum AG-B5.</title>
        <authorList>
            <person name="Stajich J.E."/>
            <person name="Carter-House D."/>
            <person name="Gryganskyi A."/>
        </authorList>
    </citation>
    <scope>NUCLEOTIDE SEQUENCE [LARGE SCALE GENOMIC DNA]</scope>
    <source>
        <strain evidence="2 3">AG-B5</strain>
    </source>
</reference>
<proteinExistence type="predicted"/>
<accession>A0ABR2WT08</accession>
<dbReference type="EMBL" id="JASJQH010000391">
    <property type="protein sequence ID" value="KAK9764645.1"/>
    <property type="molecule type" value="Genomic_DNA"/>
</dbReference>
<evidence type="ECO:0000256" key="1">
    <source>
        <dbReference type="ARBA" id="ARBA00022679"/>
    </source>
</evidence>
<organism evidence="2 3">
    <name type="scientific">Basidiobolus ranarum</name>
    <dbReference type="NCBI Taxonomy" id="34480"/>
    <lineage>
        <taxon>Eukaryota</taxon>
        <taxon>Fungi</taxon>
        <taxon>Fungi incertae sedis</taxon>
        <taxon>Zoopagomycota</taxon>
        <taxon>Entomophthoromycotina</taxon>
        <taxon>Basidiobolomycetes</taxon>
        <taxon>Basidiobolales</taxon>
        <taxon>Basidiobolaceae</taxon>
        <taxon>Basidiobolus</taxon>
    </lineage>
</organism>
<comment type="caution">
    <text evidence="2">The sequence shown here is derived from an EMBL/GenBank/DDBJ whole genome shotgun (WGS) entry which is preliminary data.</text>
</comment>
<sequence length="468" mass="51102">MAMTSKSVESFVIKPTNKHNLSYTSPTVTLHGFDLMAAPVHISNHRFFHRPEHLTEQDVVDTLKSSLAEALELYPPVAGTIRANEKGEPYIALDGEGAIFEVEMRDSPFTGDAEDLSPRPVLLLPTPSGALAVRVTQFSCGTIAVASSMHHYFTDLRGFLDFLGLWAKIARGEAIDPQTILQDWSHTPGRFFTEYIKSASQAVSPPPAPKGYVVLPSPPTEMPAFSAGIVQKWKITDSELTNLKNDLTLALKDSSDTWISSGDALTALLWGVLTRARASAKVSREGSFGGSSEESGTETIAMAADGRERSPNQNMTGGQYFGNFNCLFMTTVPRADLLSSDAKSASRVAHAIRSSLNEQLSTEAIANRIRFMEAPEHIIPPGRIFWTADLAFTNWCRFDLEGEDMDFGWGKPFEATGGEGILPPGYVCLLKQKSTGDVTIIITVEEDGSDAMKTDTLLNKYATLMKIR</sequence>
<dbReference type="InterPro" id="IPR050317">
    <property type="entry name" value="Plant_Fungal_Acyltransferase"/>
</dbReference>
<evidence type="ECO:0000313" key="3">
    <source>
        <dbReference type="Proteomes" id="UP001479436"/>
    </source>
</evidence>
<keyword evidence="1" id="KW-0808">Transferase</keyword>
<dbReference type="Pfam" id="PF02458">
    <property type="entry name" value="Transferase"/>
    <property type="match status" value="1"/>
</dbReference>